<organism evidence="2 3">
    <name type="scientific">Leersia perrieri</name>
    <dbReference type="NCBI Taxonomy" id="77586"/>
    <lineage>
        <taxon>Eukaryota</taxon>
        <taxon>Viridiplantae</taxon>
        <taxon>Streptophyta</taxon>
        <taxon>Embryophyta</taxon>
        <taxon>Tracheophyta</taxon>
        <taxon>Spermatophyta</taxon>
        <taxon>Magnoliopsida</taxon>
        <taxon>Liliopsida</taxon>
        <taxon>Poales</taxon>
        <taxon>Poaceae</taxon>
        <taxon>BOP clade</taxon>
        <taxon>Oryzoideae</taxon>
        <taxon>Oryzeae</taxon>
        <taxon>Oryzinae</taxon>
        <taxon>Leersia</taxon>
    </lineage>
</organism>
<dbReference type="Gramene" id="LPERR05G02160.1">
    <property type="protein sequence ID" value="LPERR05G02160.1"/>
    <property type="gene ID" value="LPERR05G02160"/>
</dbReference>
<dbReference type="AlphaFoldDB" id="A0A0D9WCF8"/>
<dbReference type="STRING" id="77586.A0A0D9WCF8"/>
<evidence type="ECO:0000313" key="3">
    <source>
        <dbReference type="Proteomes" id="UP000032180"/>
    </source>
</evidence>
<sequence>MLLRRDQPPAPNQAPPLSMAFPPLLQISCAPMDPPFRRRRLAATRPTSATPGKSRRCRRHQICALPRRFAALLLRWWQGIKHPVIFHLEEIPDYTAAEVDIRNPKSCRPSERRLPVWHLGVLDGEPAPPRLFDTFPHHPPSPRISTYNFWQGRYEEGGDTSTNTDRPRDDHIQQADRRVDRAPADRGNRNRGGEQDRRRDAGRHDGRRGGRNHGARGGDDHPHDRDRGWRRDDRDDYGRDMDCGREPRHACDSDRGRGTDYHREHTRSPRDKDRGDGDRNGRRHHRSPCDAGSGDGGPQHGGGSSPAAALGEALKLPPTASAGGERRFHDADFPPSAAAPGNEASSATTIPLHAVFKRLKDKLKINGDLTVFTMGQLELALANIAISDPVPGTPHTPCRLSPSDTPSPCLSPLLTAAVFSSHCAPDDALPSSITPPTPLAERVALFVDSLRGPLPLVSCVTPGALPASRIRHVVSAPAGIARFRRIPLPPLVPEKEEVAVAQPPADLDVRQLEASRTSSTTIQGGATPAVQGGAIPAALHGAVAHAQAPQAEGMALVVPPAGEPMPSQVDARHHNDDRDDNAAATPLFKCTGARGWARSRWRGCRWNFGRRSTYAARWERCRITDQALADFKALFAKPLPADAIAALDDLFGFSRIDSAATDEALARFLGPSDFAASSELSVCHD</sequence>
<evidence type="ECO:0000256" key="1">
    <source>
        <dbReference type="SAM" id="MobiDB-lite"/>
    </source>
</evidence>
<name>A0A0D9WCF8_9ORYZ</name>
<feature type="compositionally biased region" description="Basic and acidic residues" evidence="1">
    <location>
        <begin position="216"/>
        <end position="280"/>
    </location>
</feature>
<protein>
    <submittedName>
        <fullName evidence="2">Uncharacterized protein</fullName>
    </submittedName>
</protein>
<proteinExistence type="predicted"/>
<feature type="region of interest" description="Disordered" evidence="1">
    <location>
        <begin position="153"/>
        <end position="345"/>
    </location>
</feature>
<dbReference type="EnsemblPlants" id="LPERR05G02160.1">
    <property type="protein sequence ID" value="LPERR05G02160.1"/>
    <property type="gene ID" value="LPERR05G02160"/>
</dbReference>
<dbReference type="Proteomes" id="UP000032180">
    <property type="component" value="Chromosome 5"/>
</dbReference>
<feature type="compositionally biased region" description="Basic and acidic residues" evidence="1">
    <location>
        <begin position="165"/>
        <end position="208"/>
    </location>
</feature>
<reference evidence="3" key="2">
    <citation type="submission" date="2013-12" db="EMBL/GenBank/DDBJ databases">
        <authorList>
            <person name="Yu Y."/>
            <person name="Lee S."/>
            <person name="de Baynast K."/>
            <person name="Wissotski M."/>
            <person name="Liu L."/>
            <person name="Talag J."/>
            <person name="Goicoechea J."/>
            <person name="Angelova A."/>
            <person name="Jetty R."/>
            <person name="Kudrna D."/>
            <person name="Golser W."/>
            <person name="Rivera L."/>
            <person name="Zhang J."/>
            <person name="Wing R."/>
        </authorList>
    </citation>
    <scope>NUCLEOTIDE SEQUENCE</scope>
</reference>
<dbReference type="HOGENOM" id="CLU_401920_0_0_1"/>
<reference evidence="2 3" key="1">
    <citation type="submission" date="2012-08" db="EMBL/GenBank/DDBJ databases">
        <title>Oryza genome evolution.</title>
        <authorList>
            <person name="Wing R.A."/>
        </authorList>
    </citation>
    <scope>NUCLEOTIDE SEQUENCE</scope>
</reference>
<evidence type="ECO:0000313" key="2">
    <source>
        <dbReference type="EnsemblPlants" id="LPERR05G02160.1"/>
    </source>
</evidence>
<feature type="compositionally biased region" description="Gly residues" evidence="1">
    <location>
        <begin position="293"/>
        <end position="304"/>
    </location>
</feature>
<reference evidence="2" key="3">
    <citation type="submission" date="2015-04" db="UniProtKB">
        <authorList>
            <consortium name="EnsemblPlants"/>
        </authorList>
    </citation>
    <scope>IDENTIFICATION</scope>
</reference>
<keyword evidence="3" id="KW-1185">Reference proteome</keyword>
<accession>A0A0D9WCF8</accession>